<dbReference type="AlphaFoldDB" id="A0A7G9T3Q7"/>
<organism evidence="1 2">
    <name type="scientific">Weissella diestrammenae</name>
    <dbReference type="NCBI Taxonomy" id="1162633"/>
    <lineage>
        <taxon>Bacteria</taxon>
        <taxon>Bacillati</taxon>
        <taxon>Bacillota</taxon>
        <taxon>Bacilli</taxon>
        <taxon>Lactobacillales</taxon>
        <taxon>Lactobacillaceae</taxon>
        <taxon>Weissella</taxon>
    </lineage>
</organism>
<dbReference type="PANTHER" id="PTHR30121">
    <property type="entry name" value="UNCHARACTERIZED PROTEIN YJGR-RELATED"/>
    <property type="match status" value="1"/>
</dbReference>
<dbReference type="Gene3D" id="3.40.50.300">
    <property type="entry name" value="P-loop containing nucleotide triphosphate hydrolases"/>
    <property type="match status" value="2"/>
</dbReference>
<dbReference type="KEGG" id="wdi:H9L19_04745"/>
<accession>A0A7G9T3Q7</accession>
<keyword evidence="1" id="KW-0547">Nucleotide-binding</keyword>
<dbReference type="Pfam" id="PF12846">
    <property type="entry name" value="AAA_10"/>
    <property type="match status" value="1"/>
</dbReference>
<dbReference type="EMBL" id="CP060724">
    <property type="protein sequence ID" value="QNN74732.1"/>
    <property type="molecule type" value="Genomic_DNA"/>
</dbReference>
<dbReference type="PANTHER" id="PTHR30121:SF6">
    <property type="entry name" value="SLR6007 PROTEIN"/>
    <property type="match status" value="1"/>
</dbReference>
<dbReference type="SUPFAM" id="SSF52540">
    <property type="entry name" value="P-loop containing nucleoside triphosphate hydrolases"/>
    <property type="match status" value="1"/>
</dbReference>
<protein>
    <submittedName>
        <fullName evidence="1">ATP-binding protein</fullName>
    </submittedName>
</protein>
<dbReference type="Proteomes" id="UP000515800">
    <property type="component" value="Chromosome"/>
</dbReference>
<gene>
    <name evidence="1" type="ORF">H9L19_04745</name>
</gene>
<dbReference type="RefSeq" id="WP_187528567.1">
    <property type="nucleotide sequence ID" value="NZ_CP060724.1"/>
</dbReference>
<sequence length="832" mass="94267">MAFGVNIKYENPVVQYFGNLALTTVGDVWAYYRIRPFQINVANDSDKDDYKSILINIMERLQSFGELDLQLVPSDMDLKGRISGTRDDWAKDIPEVPDYYMGQEETNILQSEFDPAVIDEFYIGVKLKAHAVGTGVRDRIKFASNLLLKSAAEMFKFSVKFDDKFFDRYQIMNDEVYSILRAMNVSKVSEETLIKLLGTPYHHADKRLFSEMRNTVFDLSKQGIVKRDNGTETDYVSHLVINLPTNLENFDIMPKIQSFNFPIETHFKIRFPPRDGLLGIKESADWAKEKYKGEYEDAEATRDTASAKSEMNFSMATDLVELLDTDNAFMAWTMILVIRDSDVNKLKYKISKVSTALQGMNKDLSVYQPSFHQEMLLYQILVGAPLGGFKYWQNYTSAITFAELLFGTTTQLGTNTGFYLGRVLTNDYYDSVETAAASSRVLVLFNLIIANKGIKGTQTDSPHINISGVTGSGKSFLFKTLLLHAGMFDMDILAFDPKQEMRRWFSRALETVDNQYFKTLISAFHFITLDYTDLKNNGVIDPLNTLSANSTADEIADVSTLIREMLVQIRSVSHSISLETALTDSIRELCKQRLRGEKVGTLGIVDLLRARGGEAEELGNYYQSIIPDSMLRLAFGDGQGDHLSLEHQRTILEVSGLDLPKVTDHADTYTDSNKYSISIMLALGRFMERFGRRNTDRFSAEFMDEAWVFETSSAGKKVLDSIKRLGRSENNELITSSQLVSDGHGKESTGQYGQIFAFDDRDDRPNILKQFGQPVNKENIDMLANLRKGQCLYRDLYGRVGKMVVHSLFDEWTEAFKTVNANSSSDLESKYS</sequence>
<reference evidence="1 2" key="1">
    <citation type="submission" date="2020-08" db="EMBL/GenBank/DDBJ databases">
        <title>Genome sequence of Weissella diestrammenae KACC 16890T.</title>
        <authorList>
            <person name="Hyun D.-W."/>
            <person name="Bae J.-W."/>
        </authorList>
    </citation>
    <scope>NUCLEOTIDE SEQUENCE [LARGE SCALE GENOMIC DNA]</scope>
    <source>
        <strain evidence="1 2">KACC 16890</strain>
    </source>
</reference>
<name>A0A7G9T3Q7_9LACO</name>
<keyword evidence="1" id="KW-0067">ATP-binding</keyword>
<evidence type="ECO:0000313" key="1">
    <source>
        <dbReference type="EMBL" id="QNN74732.1"/>
    </source>
</evidence>
<evidence type="ECO:0000313" key="2">
    <source>
        <dbReference type="Proteomes" id="UP000515800"/>
    </source>
</evidence>
<dbReference type="PIRSF" id="PIRSF015040">
    <property type="entry name" value="ATPase_SAG2001_prd"/>
    <property type="match status" value="1"/>
</dbReference>
<dbReference type="InterPro" id="IPR016628">
    <property type="entry name" value="ATPase_SAG2001_prd"/>
</dbReference>
<proteinExistence type="predicted"/>
<dbReference type="GO" id="GO:0005524">
    <property type="term" value="F:ATP binding"/>
    <property type="evidence" value="ECO:0007669"/>
    <property type="project" value="UniProtKB-KW"/>
</dbReference>
<dbReference type="InterPro" id="IPR051162">
    <property type="entry name" value="T4SS_component"/>
</dbReference>
<dbReference type="InterPro" id="IPR027417">
    <property type="entry name" value="P-loop_NTPase"/>
</dbReference>
<keyword evidence="2" id="KW-1185">Reference proteome</keyword>